<organism evidence="1">
    <name type="scientific">marine sediment metagenome</name>
    <dbReference type="NCBI Taxonomy" id="412755"/>
    <lineage>
        <taxon>unclassified sequences</taxon>
        <taxon>metagenomes</taxon>
        <taxon>ecological metagenomes</taxon>
    </lineage>
</organism>
<gene>
    <name evidence="1" type="ORF">S01H1_53475</name>
</gene>
<feature type="non-terminal residue" evidence="1">
    <location>
        <position position="83"/>
    </location>
</feature>
<accession>X0XHP8</accession>
<proteinExistence type="predicted"/>
<dbReference type="AlphaFoldDB" id="X0XHP8"/>
<protein>
    <submittedName>
        <fullName evidence="1">Uncharacterized protein</fullName>
    </submittedName>
</protein>
<evidence type="ECO:0000313" key="1">
    <source>
        <dbReference type="EMBL" id="GAG24446.1"/>
    </source>
</evidence>
<name>X0XHP8_9ZZZZ</name>
<reference evidence="1" key="1">
    <citation type="journal article" date="2014" name="Front. Microbiol.">
        <title>High frequency of phylogenetically diverse reductive dehalogenase-homologous genes in deep subseafloor sedimentary metagenomes.</title>
        <authorList>
            <person name="Kawai M."/>
            <person name="Futagami T."/>
            <person name="Toyoda A."/>
            <person name="Takaki Y."/>
            <person name="Nishi S."/>
            <person name="Hori S."/>
            <person name="Arai W."/>
            <person name="Tsubouchi T."/>
            <person name="Morono Y."/>
            <person name="Uchiyama I."/>
            <person name="Ito T."/>
            <person name="Fujiyama A."/>
            <person name="Inagaki F."/>
            <person name="Takami H."/>
        </authorList>
    </citation>
    <scope>NUCLEOTIDE SEQUENCE</scope>
    <source>
        <strain evidence="1">Expedition CK06-06</strain>
    </source>
</reference>
<sequence>MLSMDTELADRIIEGKQKGCEKCQKHLLKLSLDNIRADIRIQSLGNANDELREQIAWLKESARKDNVDWGGSEDDDTPTYDDN</sequence>
<comment type="caution">
    <text evidence="1">The sequence shown here is derived from an EMBL/GenBank/DDBJ whole genome shotgun (WGS) entry which is preliminary data.</text>
</comment>
<dbReference type="EMBL" id="BARS01034630">
    <property type="protein sequence ID" value="GAG24446.1"/>
    <property type="molecule type" value="Genomic_DNA"/>
</dbReference>